<dbReference type="EMBL" id="CAEZXL010000113">
    <property type="protein sequence ID" value="CAB4689569.1"/>
    <property type="molecule type" value="Genomic_DNA"/>
</dbReference>
<dbReference type="AlphaFoldDB" id="A0A6J6NSG1"/>
<dbReference type="SUPFAM" id="SSF46955">
    <property type="entry name" value="Putative DNA-binding domain"/>
    <property type="match status" value="1"/>
</dbReference>
<dbReference type="InterPro" id="IPR010093">
    <property type="entry name" value="SinI_DNA-bd"/>
</dbReference>
<proteinExistence type="predicted"/>
<gene>
    <name evidence="2" type="ORF">UFOPK2373_00708</name>
</gene>
<feature type="domain" description="Helix-turn-helix" evidence="1">
    <location>
        <begin position="71"/>
        <end position="114"/>
    </location>
</feature>
<accession>A0A6J6NSG1</accession>
<sequence>MTTQINPTIRDSKVASAVVSALADDKSNAPVFLVIGKQKLELSRNLISLVEQMAQRVKARETFSFMAGPDLLTTQQAADYLGYSRPTLIKLLDKFSVPVSKVGKHRKIKFEDVENLKMAIRQDQEIFLREMSQLEQQLGIDV</sequence>
<evidence type="ECO:0000313" key="2">
    <source>
        <dbReference type="EMBL" id="CAB4689569.1"/>
    </source>
</evidence>
<organism evidence="2">
    <name type="scientific">freshwater metagenome</name>
    <dbReference type="NCBI Taxonomy" id="449393"/>
    <lineage>
        <taxon>unclassified sequences</taxon>
        <taxon>metagenomes</taxon>
        <taxon>ecological metagenomes</taxon>
    </lineage>
</organism>
<name>A0A6J6NSG1_9ZZZZ</name>
<dbReference type="Pfam" id="PF12728">
    <property type="entry name" value="HTH_17"/>
    <property type="match status" value="1"/>
</dbReference>
<protein>
    <submittedName>
        <fullName evidence="2">Unannotated protein</fullName>
    </submittedName>
</protein>
<evidence type="ECO:0000259" key="1">
    <source>
        <dbReference type="Pfam" id="PF12728"/>
    </source>
</evidence>
<reference evidence="2" key="1">
    <citation type="submission" date="2020-05" db="EMBL/GenBank/DDBJ databases">
        <authorList>
            <person name="Chiriac C."/>
            <person name="Salcher M."/>
            <person name="Ghai R."/>
            <person name="Kavagutti S V."/>
        </authorList>
    </citation>
    <scope>NUCLEOTIDE SEQUENCE</scope>
</reference>
<dbReference type="NCBIfam" id="TIGR01764">
    <property type="entry name" value="excise"/>
    <property type="match status" value="1"/>
</dbReference>
<dbReference type="GO" id="GO:0003677">
    <property type="term" value="F:DNA binding"/>
    <property type="evidence" value="ECO:0007669"/>
    <property type="project" value="InterPro"/>
</dbReference>
<dbReference type="InterPro" id="IPR041657">
    <property type="entry name" value="HTH_17"/>
</dbReference>
<dbReference type="InterPro" id="IPR009061">
    <property type="entry name" value="DNA-bd_dom_put_sf"/>
</dbReference>